<keyword evidence="2" id="KW-0238">DNA-binding</keyword>
<dbReference type="STRING" id="1116391.PM3016_4156"/>
<proteinExistence type="predicted"/>
<dbReference type="InterPro" id="IPR037923">
    <property type="entry name" value="HTH-like"/>
</dbReference>
<keyword evidence="3" id="KW-0804">Transcription</keyword>
<evidence type="ECO:0000313" key="6">
    <source>
        <dbReference type="Proteomes" id="UP000007523"/>
    </source>
</evidence>
<dbReference type="InterPro" id="IPR014710">
    <property type="entry name" value="RmlC-like_jellyroll"/>
</dbReference>
<dbReference type="AlphaFoldDB" id="H6NLK0"/>
<dbReference type="HOGENOM" id="CLU_000445_88_3_9"/>
<feature type="domain" description="HTH araC/xylS-type" evidence="4">
    <location>
        <begin position="223"/>
        <end position="321"/>
    </location>
</feature>
<dbReference type="SMART" id="SM00342">
    <property type="entry name" value="HTH_ARAC"/>
    <property type="match status" value="1"/>
</dbReference>
<evidence type="ECO:0000313" key="5">
    <source>
        <dbReference type="EMBL" id="AFC30934.1"/>
    </source>
</evidence>
<keyword evidence="6" id="KW-1185">Reference proteome</keyword>
<dbReference type="Proteomes" id="UP000007523">
    <property type="component" value="Chromosome"/>
</dbReference>
<dbReference type="InterPro" id="IPR009057">
    <property type="entry name" value="Homeodomain-like_sf"/>
</dbReference>
<dbReference type="PRINTS" id="PR00032">
    <property type="entry name" value="HTHARAC"/>
</dbReference>
<gene>
    <name evidence="5" type="ORF">PM3016_4156</name>
</gene>
<dbReference type="GO" id="GO:0043565">
    <property type="term" value="F:sequence-specific DNA binding"/>
    <property type="evidence" value="ECO:0007669"/>
    <property type="project" value="InterPro"/>
</dbReference>
<dbReference type="InterPro" id="IPR003313">
    <property type="entry name" value="AraC-bd"/>
</dbReference>
<dbReference type="PROSITE" id="PS01124">
    <property type="entry name" value="HTH_ARAC_FAMILY_2"/>
    <property type="match status" value="1"/>
</dbReference>
<dbReference type="Gene3D" id="2.60.120.10">
    <property type="entry name" value="Jelly Rolls"/>
    <property type="match status" value="1"/>
</dbReference>
<dbReference type="InterPro" id="IPR018060">
    <property type="entry name" value="HTH_AraC"/>
</dbReference>
<evidence type="ECO:0000256" key="2">
    <source>
        <dbReference type="ARBA" id="ARBA00023125"/>
    </source>
</evidence>
<evidence type="ECO:0000256" key="1">
    <source>
        <dbReference type="ARBA" id="ARBA00023015"/>
    </source>
</evidence>
<dbReference type="Gene3D" id="1.10.10.60">
    <property type="entry name" value="Homeodomain-like"/>
    <property type="match status" value="2"/>
</dbReference>
<evidence type="ECO:0000256" key="3">
    <source>
        <dbReference type="ARBA" id="ARBA00023163"/>
    </source>
</evidence>
<evidence type="ECO:0000259" key="4">
    <source>
        <dbReference type="PROSITE" id="PS01124"/>
    </source>
</evidence>
<protein>
    <submittedName>
        <fullName evidence="5">AraC family transcriptional regulator</fullName>
    </submittedName>
</protein>
<name>H6NLK0_9BACL</name>
<dbReference type="InterPro" id="IPR020449">
    <property type="entry name" value="Tscrpt_reg_AraC-type_HTH"/>
</dbReference>
<dbReference type="KEGG" id="pmq:PM3016_4156"/>
<reference evidence="5 6" key="1">
    <citation type="journal article" date="2012" name="J. Bacteriol.">
        <title>Complete Genome Sequence of Paenibacillus mucilaginosus 3016, a Bacterium Functional as Microbial Fertilizer.</title>
        <authorList>
            <person name="Ma M."/>
            <person name="Wang Z."/>
            <person name="Li L."/>
            <person name="Jiang X."/>
            <person name="Guan D."/>
            <person name="Cao F."/>
            <person name="Chen H."/>
            <person name="Wang X."/>
            <person name="Shen D."/>
            <person name="Du B."/>
            <person name="Li J."/>
        </authorList>
    </citation>
    <scope>NUCLEOTIDE SEQUENCE [LARGE SCALE GENOMIC DNA]</scope>
    <source>
        <strain evidence="5 6">3016</strain>
    </source>
</reference>
<keyword evidence="1" id="KW-0805">Transcription regulation</keyword>
<dbReference type="PANTHER" id="PTHR43280:SF28">
    <property type="entry name" value="HTH-TYPE TRANSCRIPTIONAL ACTIVATOR RHAS"/>
    <property type="match status" value="1"/>
</dbReference>
<dbReference type="GO" id="GO:0003700">
    <property type="term" value="F:DNA-binding transcription factor activity"/>
    <property type="evidence" value="ECO:0007669"/>
    <property type="project" value="InterPro"/>
</dbReference>
<dbReference type="SUPFAM" id="SSF46689">
    <property type="entry name" value="Homeodomain-like"/>
    <property type="match status" value="2"/>
</dbReference>
<sequence length="332" mass="38458">MRLHVILGYNISTGIQPGNPIVGKGVEMQTLPGVMIMTGRIGHLSGDMFFEEDLEIFVNRELESFTLSQHTHDFIEICYVGEGCGYHYIEDRVLPVKQGDLFLIPLGTSHVFRPSSPTQDKMLVIYNCIFRSSLLDRWKGLLQEHSRTYHAVYDPAGLSEPWLHIQDKYDTFQTLIGSMHSEYLKRSTGFETVLTALLVQMLVMLQRFEQQSEAEPVPSRMLEEVVHFIKSNYTQNITVQHVADYFFLSASHFQRLFKKSTGFSFTQYLQNVRIQKCCELLKTTDIPIYQIANQVGYQDMKFFHALFRKKTGVTPRQYRQNFQEIEENAISL</sequence>
<dbReference type="PANTHER" id="PTHR43280">
    <property type="entry name" value="ARAC-FAMILY TRANSCRIPTIONAL REGULATOR"/>
    <property type="match status" value="1"/>
</dbReference>
<accession>H6NLK0</accession>
<dbReference type="SUPFAM" id="SSF51215">
    <property type="entry name" value="Regulatory protein AraC"/>
    <property type="match status" value="1"/>
</dbReference>
<dbReference type="EMBL" id="CP003235">
    <property type="protein sequence ID" value="AFC30934.1"/>
    <property type="molecule type" value="Genomic_DNA"/>
</dbReference>
<dbReference type="Pfam" id="PF02311">
    <property type="entry name" value="AraC_binding"/>
    <property type="match status" value="1"/>
</dbReference>
<organism evidence="5 6">
    <name type="scientific">Paenibacillus mucilaginosus 3016</name>
    <dbReference type="NCBI Taxonomy" id="1116391"/>
    <lineage>
        <taxon>Bacteria</taxon>
        <taxon>Bacillati</taxon>
        <taxon>Bacillota</taxon>
        <taxon>Bacilli</taxon>
        <taxon>Bacillales</taxon>
        <taxon>Paenibacillaceae</taxon>
        <taxon>Paenibacillus</taxon>
    </lineage>
</organism>
<dbReference type="Pfam" id="PF12833">
    <property type="entry name" value="HTH_18"/>
    <property type="match status" value="1"/>
</dbReference>